<dbReference type="PANTHER" id="PTHR21180">
    <property type="entry name" value="ENDONUCLEASE/EXONUCLEASE/PHOSPHATASE FAMILY DOMAIN-CONTAINING PROTEIN 1"/>
    <property type="match status" value="1"/>
</dbReference>
<dbReference type="SMART" id="SM00278">
    <property type="entry name" value="HhH1"/>
    <property type="match status" value="2"/>
</dbReference>
<sequence length="94" mass="9944">MKLSMKGLLAALLFSTGIGIASSGMAQDIAPININSADPELLDELPGIGPSRAEAIIEEREANGNFKSADDLTRVSGIGPATVDRMRDQVKFEE</sequence>
<feature type="domain" description="Helix-hairpin-helix DNA-binding motif class 1" evidence="2">
    <location>
        <begin position="70"/>
        <end position="89"/>
    </location>
</feature>
<dbReference type="Proteomes" id="UP000199677">
    <property type="component" value="Unassembled WGS sequence"/>
</dbReference>
<evidence type="ECO:0000313" key="4">
    <source>
        <dbReference type="Proteomes" id="UP000199677"/>
    </source>
</evidence>
<dbReference type="SUPFAM" id="SSF47781">
    <property type="entry name" value="RuvA domain 2-like"/>
    <property type="match status" value="1"/>
</dbReference>
<dbReference type="GO" id="GO:0015628">
    <property type="term" value="P:protein secretion by the type II secretion system"/>
    <property type="evidence" value="ECO:0007669"/>
    <property type="project" value="TreeGrafter"/>
</dbReference>
<evidence type="ECO:0000259" key="2">
    <source>
        <dbReference type="SMART" id="SM00278"/>
    </source>
</evidence>
<dbReference type="PANTHER" id="PTHR21180:SF32">
    <property type="entry name" value="ENDONUCLEASE_EXONUCLEASE_PHOSPHATASE FAMILY DOMAIN-CONTAINING PROTEIN 1"/>
    <property type="match status" value="1"/>
</dbReference>
<evidence type="ECO:0000256" key="1">
    <source>
        <dbReference type="SAM" id="SignalP"/>
    </source>
</evidence>
<accession>A0A1H0FZM5</accession>
<dbReference type="AlphaFoldDB" id="A0A1H0FZM5"/>
<gene>
    <name evidence="3" type="ORF">SAMN04487951_11123</name>
</gene>
<proteinExistence type="predicted"/>
<feature type="signal peptide" evidence="1">
    <location>
        <begin position="1"/>
        <end position="26"/>
    </location>
</feature>
<organism evidence="3 4">
    <name type="scientific">Vreelandella arcis</name>
    <dbReference type="NCBI Taxonomy" id="416873"/>
    <lineage>
        <taxon>Bacteria</taxon>
        <taxon>Pseudomonadati</taxon>
        <taxon>Pseudomonadota</taxon>
        <taxon>Gammaproteobacteria</taxon>
        <taxon>Oceanospirillales</taxon>
        <taxon>Halomonadaceae</taxon>
        <taxon>Vreelandella</taxon>
    </lineage>
</organism>
<dbReference type="NCBIfam" id="TIGR00426">
    <property type="entry name" value="competence protein ComEA helix-hairpin-helix repeat region"/>
    <property type="match status" value="1"/>
</dbReference>
<dbReference type="InterPro" id="IPR051675">
    <property type="entry name" value="Endo/Exo/Phosphatase_dom_1"/>
</dbReference>
<feature type="chain" id="PRO_5011563804" evidence="1">
    <location>
        <begin position="27"/>
        <end position="94"/>
    </location>
</feature>
<protein>
    <submittedName>
        <fullName evidence="3">Competence protein ComEA</fullName>
    </submittedName>
</protein>
<dbReference type="STRING" id="416873.SAMN04487951_11123"/>
<dbReference type="Gene3D" id="1.10.150.320">
    <property type="entry name" value="Photosystem II 12 kDa extrinsic protein"/>
    <property type="match status" value="1"/>
</dbReference>
<dbReference type="InterPro" id="IPR010994">
    <property type="entry name" value="RuvA_2-like"/>
</dbReference>
<dbReference type="RefSeq" id="WP_089707075.1">
    <property type="nucleotide sequence ID" value="NZ_FNII01000011.1"/>
</dbReference>
<dbReference type="InterPro" id="IPR004509">
    <property type="entry name" value="Competence_ComEA_HhH"/>
</dbReference>
<dbReference type="GO" id="GO:0003677">
    <property type="term" value="F:DNA binding"/>
    <property type="evidence" value="ECO:0007669"/>
    <property type="project" value="InterPro"/>
</dbReference>
<reference evidence="4" key="1">
    <citation type="submission" date="2016-10" db="EMBL/GenBank/DDBJ databases">
        <authorList>
            <person name="Varghese N."/>
            <person name="Submissions S."/>
        </authorList>
    </citation>
    <scope>NUCLEOTIDE SEQUENCE [LARGE SCALE GENOMIC DNA]</scope>
    <source>
        <strain evidence="4">CGMCC 1.6494</strain>
    </source>
</reference>
<feature type="domain" description="Helix-hairpin-helix DNA-binding motif class 1" evidence="2">
    <location>
        <begin position="40"/>
        <end position="59"/>
    </location>
</feature>
<keyword evidence="1" id="KW-0732">Signal</keyword>
<dbReference type="EMBL" id="FNII01000011">
    <property type="protein sequence ID" value="SDO00070.1"/>
    <property type="molecule type" value="Genomic_DNA"/>
</dbReference>
<dbReference type="InterPro" id="IPR003583">
    <property type="entry name" value="Hlx-hairpin-Hlx_DNA-bd_motif"/>
</dbReference>
<dbReference type="Pfam" id="PF12836">
    <property type="entry name" value="HHH_3"/>
    <property type="match status" value="1"/>
</dbReference>
<dbReference type="OrthoDB" id="7510573at2"/>
<evidence type="ECO:0000313" key="3">
    <source>
        <dbReference type="EMBL" id="SDO00070.1"/>
    </source>
</evidence>
<dbReference type="GO" id="GO:0015627">
    <property type="term" value="C:type II protein secretion system complex"/>
    <property type="evidence" value="ECO:0007669"/>
    <property type="project" value="TreeGrafter"/>
</dbReference>
<name>A0A1H0FZM5_9GAMM</name>
<dbReference type="GO" id="GO:0006281">
    <property type="term" value="P:DNA repair"/>
    <property type="evidence" value="ECO:0007669"/>
    <property type="project" value="InterPro"/>
</dbReference>
<keyword evidence="4" id="KW-1185">Reference proteome</keyword>